<evidence type="ECO:0000256" key="1">
    <source>
        <dbReference type="ARBA" id="ARBA00010233"/>
    </source>
</evidence>
<evidence type="ECO:0000313" key="8">
    <source>
        <dbReference type="EMBL" id="MBL7258731.1"/>
    </source>
</evidence>
<dbReference type="InterPro" id="IPR029062">
    <property type="entry name" value="Class_I_gatase-like"/>
</dbReference>
<dbReference type="InterPro" id="IPR040449">
    <property type="entry name" value="Peptidase_S66_N"/>
</dbReference>
<dbReference type="EMBL" id="JAENHO010000009">
    <property type="protein sequence ID" value="MBL7258731.1"/>
    <property type="molecule type" value="Genomic_DNA"/>
</dbReference>
<dbReference type="SUPFAM" id="SSF141986">
    <property type="entry name" value="LD-carboxypeptidase A C-terminal domain-like"/>
    <property type="match status" value="1"/>
</dbReference>
<dbReference type="InterPro" id="IPR003507">
    <property type="entry name" value="S66_fam"/>
</dbReference>
<keyword evidence="2" id="KW-0121">Carboxypeptidase</keyword>
<dbReference type="PANTHER" id="PTHR30237:SF2">
    <property type="entry name" value="MUREIN TETRAPEPTIDE CARBOXYPEPTIDASE"/>
    <property type="match status" value="1"/>
</dbReference>
<dbReference type="RefSeq" id="WP_202995390.1">
    <property type="nucleotide sequence ID" value="NZ_JAENHO010000009.1"/>
</dbReference>
<gene>
    <name evidence="8" type="ORF">JKJ07_30910</name>
</gene>
<keyword evidence="4" id="KW-0378">Hydrolase</keyword>
<evidence type="ECO:0000313" key="9">
    <source>
        <dbReference type="Proteomes" id="UP000598996"/>
    </source>
</evidence>
<evidence type="ECO:0000259" key="6">
    <source>
        <dbReference type="Pfam" id="PF02016"/>
    </source>
</evidence>
<sequence length="306" mass="32251">MIRAGRLKAGDLVALVSPSGASEAGRVASTVSALEGWGLRVRLGEHAGGRHLFFAGTDEERLGDLNTALRDPEVRGVFCLRGGYGMQRIVDRVDFGAVRDDPKVVIGFSDITALHVALWREVGLATVHGPTAGQFERGPASLTVRAARHAVTSGEPVTVVADGGEPTSGVRVEGVAEGDLLGGNLAMLATTVGTRHALETDGAILLLEDVDEEPYRVDRMLVHLRRAGWFDGLRGVALGQFTNCVDRNPNYPPVVEVLREQLTTLGVPVLGGLPIGHGDEQVAVGLGVRARLDTEAGTLVVDPAVK</sequence>
<evidence type="ECO:0000256" key="4">
    <source>
        <dbReference type="ARBA" id="ARBA00022801"/>
    </source>
</evidence>
<evidence type="ECO:0000259" key="7">
    <source>
        <dbReference type="Pfam" id="PF17676"/>
    </source>
</evidence>
<dbReference type="Gene3D" id="3.40.50.10740">
    <property type="entry name" value="Class I glutamine amidotransferase-like"/>
    <property type="match status" value="1"/>
</dbReference>
<dbReference type="Pfam" id="PF02016">
    <property type="entry name" value="Peptidase_S66"/>
    <property type="match status" value="1"/>
</dbReference>
<name>A0ABS1VW69_9ACTN</name>
<dbReference type="Gene3D" id="3.50.30.60">
    <property type="entry name" value="LD-carboxypeptidase A C-terminal domain-like"/>
    <property type="match status" value="1"/>
</dbReference>
<evidence type="ECO:0000256" key="2">
    <source>
        <dbReference type="ARBA" id="ARBA00022645"/>
    </source>
</evidence>
<evidence type="ECO:0000256" key="5">
    <source>
        <dbReference type="ARBA" id="ARBA00022825"/>
    </source>
</evidence>
<feature type="domain" description="LD-carboxypeptidase C-terminal" evidence="7">
    <location>
        <begin position="177"/>
        <end position="292"/>
    </location>
</feature>
<keyword evidence="5" id="KW-0720">Serine protease</keyword>
<feature type="domain" description="LD-carboxypeptidase N-terminal" evidence="6">
    <location>
        <begin position="13"/>
        <end position="129"/>
    </location>
</feature>
<dbReference type="CDD" id="cd07025">
    <property type="entry name" value="Peptidase_S66"/>
    <property type="match status" value="1"/>
</dbReference>
<dbReference type="Proteomes" id="UP000598996">
    <property type="component" value="Unassembled WGS sequence"/>
</dbReference>
<proteinExistence type="inferred from homology"/>
<dbReference type="Pfam" id="PF17676">
    <property type="entry name" value="Peptidase_S66C"/>
    <property type="match status" value="1"/>
</dbReference>
<dbReference type="PANTHER" id="PTHR30237">
    <property type="entry name" value="MURAMOYLTETRAPEPTIDE CARBOXYPEPTIDASE"/>
    <property type="match status" value="1"/>
</dbReference>
<dbReference type="PIRSF" id="PIRSF028757">
    <property type="entry name" value="LD-carboxypeptidase"/>
    <property type="match status" value="1"/>
</dbReference>
<dbReference type="InterPro" id="IPR027461">
    <property type="entry name" value="Carboxypeptidase_A_C_sf"/>
</dbReference>
<reference evidence="8 9" key="1">
    <citation type="submission" date="2021-01" db="EMBL/GenBank/DDBJ databases">
        <title>Actinoplanes sp. nov. LDG1-01 isolated from lichen.</title>
        <authorList>
            <person name="Saeng-In P."/>
            <person name="Phongsopitanun W."/>
            <person name="Kanchanasin P."/>
            <person name="Yuki M."/>
            <person name="Kudo T."/>
            <person name="Ohkuma M."/>
            <person name="Tanasupawat S."/>
        </authorList>
    </citation>
    <scope>NUCLEOTIDE SEQUENCE [LARGE SCALE GENOMIC DNA]</scope>
    <source>
        <strain evidence="8 9">LDG1-01</strain>
    </source>
</reference>
<keyword evidence="3" id="KW-0645">Protease</keyword>
<protein>
    <submittedName>
        <fullName evidence="8">LD-carboxypeptidase</fullName>
    </submittedName>
</protein>
<comment type="caution">
    <text evidence="8">The sequence shown here is derived from an EMBL/GenBank/DDBJ whole genome shotgun (WGS) entry which is preliminary data.</text>
</comment>
<dbReference type="SUPFAM" id="SSF52317">
    <property type="entry name" value="Class I glutamine amidotransferase-like"/>
    <property type="match status" value="1"/>
</dbReference>
<dbReference type="InterPro" id="IPR040921">
    <property type="entry name" value="Peptidase_S66C"/>
</dbReference>
<comment type="similarity">
    <text evidence="1">Belongs to the peptidase S66 family.</text>
</comment>
<accession>A0ABS1VW69</accession>
<dbReference type="InterPro" id="IPR027478">
    <property type="entry name" value="LdcA_N"/>
</dbReference>
<organism evidence="8 9">
    <name type="scientific">Paractinoplanes lichenicola</name>
    <dbReference type="NCBI Taxonomy" id="2802976"/>
    <lineage>
        <taxon>Bacteria</taxon>
        <taxon>Bacillati</taxon>
        <taxon>Actinomycetota</taxon>
        <taxon>Actinomycetes</taxon>
        <taxon>Micromonosporales</taxon>
        <taxon>Micromonosporaceae</taxon>
        <taxon>Paractinoplanes</taxon>
    </lineage>
</organism>
<keyword evidence="9" id="KW-1185">Reference proteome</keyword>
<evidence type="ECO:0000256" key="3">
    <source>
        <dbReference type="ARBA" id="ARBA00022670"/>
    </source>
</evidence>